<dbReference type="SUPFAM" id="SSF53383">
    <property type="entry name" value="PLP-dependent transferases"/>
    <property type="match status" value="1"/>
</dbReference>
<evidence type="ECO:0000256" key="2">
    <source>
        <dbReference type="ARBA" id="ARBA00022576"/>
    </source>
</evidence>
<dbReference type="Pfam" id="PF00155">
    <property type="entry name" value="Aminotran_1_2"/>
    <property type="match status" value="1"/>
</dbReference>
<dbReference type="Gene3D" id="3.40.640.10">
    <property type="entry name" value="Type I PLP-dependent aspartate aminotransferase-like (Major domain)"/>
    <property type="match status" value="1"/>
</dbReference>
<name>A0A268A829_9BACI</name>
<dbReference type="GO" id="GO:0008483">
    <property type="term" value="F:transaminase activity"/>
    <property type="evidence" value="ECO:0007669"/>
    <property type="project" value="UniProtKB-KW"/>
</dbReference>
<feature type="domain" description="Aminotransferase class I/classII large" evidence="4">
    <location>
        <begin position="33"/>
        <end position="382"/>
    </location>
</feature>
<dbReference type="PANTHER" id="PTHR42832:SF3">
    <property type="entry name" value="L-GLUTAMINE--4-(METHYLSULFANYL)-2-OXOBUTANOATE AMINOTRANSFERASE"/>
    <property type="match status" value="1"/>
</dbReference>
<dbReference type="InterPro" id="IPR015422">
    <property type="entry name" value="PyrdxlP-dep_Trfase_small"/>
</dbReference>
<dbReference type="PANTHER" id="PTHR42832">
    <property type="entry name" value="AMINO ACID AMINOTRANSFERASE"/>
    <property type="match status" value="1"/>
</dbReference>
<evidence type="ECO:0000256" key="1">
    <source>
        <dbReference type="ARBA" id="ARBA00001933"/>
    </source>
</evidence>
<protein>
    <submittedName>
        <fullName evidence="5">LL-diaminopimelate aminotransferase</fullName>
    </submittedName>
</protein>
<evidence type="ECO:0000313" key="5">
    <source>
        <dbReference type="EMBL" id="PAD20271.1"/>
    </source>
</evidence>
<keyword evidence="3 5" id="KW-0808">Transferase</keyword>
<dbReference type="RefSeq" id="WP_095228784.1">
    <property type="nucleotide sequence ID" value="NZ_NPBD01000015.1"/>
</dbReference>
<dbReference type="CDD" id="cd00609">
    <property type="entry name" value="AAT_like"/>
    <property type="match status" value="1"/>
</dbReference>
<evidence type="ECO:0000313" key="6">
    <source>
        <dbReference type="Proteomes" id="UP000216013"/>
    </source>
</evidence>
<gene>
    <name evidence="5" type="ORF">CHH64_14375</name>
</gene>
<dbReference type="InterPro" id="IPR015424">
    <property type="entry name" value="PyrdxlP-dep_Trfase"/>
</dbReference>
<dbReference type="InterPro" id="IPR004839">
    <property type="entry name" value="Aminotransferase_I/II_large"/>
</dbReference>
<dbReference type="InterPro" id="IPR050881">
    <property type="entry name" value="LL-DAP_aminotransferase"/>
</dbReference>
<dbReference type="OrthoDB" id="9802328at2"/>
<dbReference type="AlphaFoldDB" id="A0A268A829"/>
<accession>A0A268A829</accession>
<evidence type="ECO:0000256" key="3">
    <source>
        <dbReference type="ARBA" id="ARBA00022679"/>
    </source>
</evidence>
<comment type="cofactor">
    <cofactor evidence="1">
        <name>pyridoxal 5'-phosphate</name>
        <dbReference type="ChEBI" id="CHEBI:597326"/>
    </cofactor>
</comment>
<dbReference type="InterPro" id="IPR015421">
    <property type="entry name" value="PyrdxlP-dep_Trfase_major"/>
</dbReference>
<sequence length="392" mass="43361">MDFPFSDALKRLPEQFFAGLVHKVGLLEKEGHDIIKLGQGNPDLPTPQHIVEKLKEASDNPAYHKYSPFRGFDFLKEAVCDFYAREYGVKLDPATEVAIMFGSKTGLVEISQCLLNPSDLALLPDPGYPDYMSGIELAQARTSLMPLTAENEFLPDYGAISAGDLEEAKLMFLNYPNNPTAATADQKFFDKTVELAKEHNICVLHDFAYGALGFDGEKPQSFLQSEGSKEVGIEMYTLSKTYNMAGWRIAFAVGNASVIESINLIQDHVYVSLFGGMQEAAAYALTTDQTCVEELVHTYESRRDAFIGHLRAIGWDVPEPKGTFFVWLPVPHGYTSEEFADLLLEKAHVAVAPGNGFGEYGEGYVRAGLLDTEERLLEAAMRIEKLGIFSKA</sequence>
<dbReference type="Proteomes" id="UP000216013">
    <property type="component" value="Unassembled WGS sequence"/>
</dbReference>
<dbReference type="GO" id="GO:0030170">
    <property type="term" value="F:pyridoxal phosphate binding"/>
    <property type="evidence" value="ECO:0007669"/>
    <property type="project" value="InterPro"/>
</dbReference>
<keyword evidence="2 5" id="KW-0032">Aminotransferase</keyword>
<dbReference type="Gene3D" id="3.90.1150.10">
    <property type="entry name" value="Aspartate Aminotransferase, domain 1"/>
    <property type="match status" value="1"/>
</dbReference>
<dbReference type="NCBIfam" id="NF005977">
    <property type="entry name" value="PRK08068.1"/>
    <property type="match status" value="1"/>
</dbReference>
<reference evidence="5 6" key="1">
    <citation type="submission" date="2017-07" db="EMBL/GenBank/DDBJ databases">
        <title>Isolation and whole genome analysis of endospore-forming bacteria from heroin.</title>
        <authorList>
            <person name="Kalinowski J."/>
            <person name="Ahrens B."/>
            <person name="Al-Dilaimi A."/>
            <person name="Winkler A."/>
            <person name="Wibberg D."/>
            <person name="Schleenbecker U."/>
            <person name="Ruckert C."/>
            <person name="Wolfel R."/>
            <person name="Grass G."/>
        </authorList>
    </citation>
    <scope>NUCLEOTIDE SEQUENCE [LARGE SCALE GENOMIC DNA]</scope>
    <source>
        <strain evidence="5 6">7528</strain>
    </source>
</reference>
<dbReference type="EMBL" id="NPBV01000024">
    <property type="protein sequence ID" value="PAD20271.1"/>
    <property type="molecule type" value="Genomic_DNA"/>
</dbReference>
<organism evidence="5 6">
    <name type="scientific">Terribacillus saccharophilus</name>
    <dbReference type="NCBI Taxonomy" id="361277"/>
    <lineage>
        <taxon>Bacteria</taxon>
        <taxon>Bacillati</taxon>
        <taxon>Bacillota</taxon>
        <taxon>Bacilli</taxon>
        <taxon>Bacillales</taxon>
        <taxon>Bacillaceae</taxon>
        <taxon>Terribacillus</taxon>
    </lineage>
</organism>
<evidence type="ECO:0000259" key="4">
    <source>
        <dbReference type="Pfam" id="PF00155"/>
    </source>
</evidence>
<proteinExistence type="predicted"/>
<comment type="caution">
    <text evidence="5">The sequence shown here is derived from an EMBL/GenBank/DDBJ whole genome shotgun (WGS) entry which is preliminary data.</text>
</comment>